<dbReference type="KEGG" id="ahg:AHOG_25385"/>
<sequence length="84" mass="8275">MSTARAVSRTATTLIATLGLTLCAVGAASAAPAAEDAAAVPVQEASLNLGMAYGGPVGLVTVALGLGGLIVGVLRRRRVSRKQS</sequence>
<protein>
    <submittedName>
        <fullName evidence="1">Uncharacterized protein</fullName>
    </submittedName>
</protein>
<dbReference type="EMBL" id="CP022521">
    <property type="protein sequence ID" value="ASO22682.1"/>
    <property type="molecule type" value="Genomic_DNA"/>
</dbReference>
<proteinExistence type="predicted"/>
<dbReference type="AlphaFoldDB" id="A0A221W9J3"/>
<accession>A0A221W9J3</accession>
<reference evidence="1 2" key="1">
    <citation type="submission" date="2017-07" db="EMBL/GenBank/DDBJ databases">
        <title>Complete genome sequence of Actinoalloteichus hoggarensis DSM 45943, type strain of Actinoalloteichus hoggarensis.</title>
        <authorList>
            <person name="Ruckert C."/>
            <person name="Nouioui I."/>
            <person name="Willmese J."/>
            <person name="van Wezel G."/>
            <person name="Klenk H.-P."/>
            <person name="Kalinowski J."/>
            <person name="Zotchev S.B."/>
        </authorList>
    </citation>
    <scope>NUCLEOTIDE SEQUENCE [LARGE SCALE GENOMIC DNA]</scope>
    <source>
        <strain evidence="1 2">DSM 45943</strain>
    </source>
</reference>
<evidence type="ECO:0000313" key="2">
    <source>
        <dbReference type="Proteomes" id="UP000204221"/>
    </source>
</evidence>
<keyword evidence="2" id="KW-1185">Reference proteome</keyword>
<gene>
    <name evidence="1" type="ORF">AHOG_25385</name>
</gene>
<organism evidence="1 2">
    <name type="scientific">Actinoalloteichus hoggarensis</name>
    <dbReference type="NCBI Taxonomy" id="1470176"/>
    <lineage>
        <taxon>Bacteria</taxon>
        <taxon>Bacillati</taxon>
        <taxon>Actinomycetota</taxon>
        <taxon>Actinomycetes</taxon>
        <taxon>Pseudonocardiales</taxon>
        <taxon>Pseudonocardiaceae</taxon>
        <taxon>Actinoalloteichus</taxon>
    </lineage>
</organism>
<dbReference type="RefSeq" id="WP_093943585.1">
    <property type="nucleotide sequence ID" value="NZ_CP022521.1"/>
</dbReference>
<name>A0A221W9J3_9PSEU</name>
<dbReference type="Proteomes" id="UP000204221">
    <property type="component" value="Chromosome"/>
</dbReference>
<evidence type="ECO:0000313" key="1">
    <source>
        <dbReference type="EMBL" id="ASO22682.1"/>
    </source>
</evidence>